<reference evidence="9" key="1">
    <citation type="submission" date="2020-10" db="EMBL/GenBank/DDBJ databases">
        <authorList>
            <person name="Kikuchi T."/>
        </authorList>
    </citation>
    <scope>NUCLEOTIDE SEQUENCE</scope>
    <source>
        <strain evidence="9">NKZ352</strain>
    </source>
</reference>
<keyword evidence="5" id="KW-0328">Glycosyltransferase</keyword>
<protein>
    <recommendedName>
        <fullName evidence="4">UDP-N-acetylglucosamine transferase subunit ALG13</fullName>
        <ecNumber evidence="3">2.4.1.141</ecNumber>
    </recommendedName>
</protein>
<evidence type="ECO:0000313" key="10">
    <source>
        <dbReference type="Proteomes" id="UP000835052"/>
    </source>
</evidence>
<evidence type="ECO:0000256" key="2">
    <source>
        <dbReference type="ARBA" id="ARBA00006962"/>
    </source>
</evidence>
<dbReference type="OrthoDB" id="20273at2759"/>
<dbReference type="GO" id="GO:0004577">
    <property type="term" value="F:N-acetylglucosaminyldiphosphodolichol N-acetylglucosaminyltransferase activity"/>
    <property type="evidence" value="ECO:0007669"/>
    <property type="project" value="UniProtKB-EC"/>
</dbReference>
<evidence type="ECO:0000256" key="6">
    <source>
        <dbReference type="ARBA" id="ARBA00022679"/>
    </source>
</evidence>
<dbReference type="EMBL" id="CAJGYM010000005">
    <property type="protein sequence ID" value="CAD6186943.1"/>
    <property type="molecule type" value="Genomic_DNA"/>
</dbReference>
<dbReference type="GO" id="GO:0006488">
    <property type="term" value="P:dolichol-linked oligosaccharide biosynthetic process"/>
    <property type="evidence" value="ECO:0007669"/>
    <property type="project" value="InterPro"/>
</dbReference>
<evidence type="ECO:0000259" key="8">
    <source>
        <dbReference type="Pfam" id="PF04101"/>
    </source>
</evidence>
<accession>A0A8S1GW15</accession>
<dbReference type="Pfam" id="PF04101">
    <property type="entry name" value="Glyco_tran_28_C"/>
    <property type="match status" value="1"/>
</dbReference>
<evidence type="ECO:0000256" key="1">
    <source>
        <dbReference type="ARBA" id="ARBA00004240"/>
    </source>
</evidence>
<comment type="similarity">
    <text evidence="2">Belongs to the glycosyltransferase 28 family.</text>
</comment>
<dbReference type="InterPro" id="IPR007235">
    <property type="entry name" value="Glyco_trans_28_C"/>
</dbReference>
<evidence type="ECO:0000256" key="5">
    <source>
        <dbReference type="ARBA" id="ARBA00022676"/>
    </source>
</evidence>
<dbReference type="PANTHER" id="PTHR12867:SF6">
    <property type="entry name" value="N-ACETYLGLUCOSAMINYLDIPHOSPHODOLICHOL N-ACETYLGLUCOSAMINYLTRANSFERASE"/>
    <property type="match status" value="1"/>
</dbReference>
<keyword evidence="6" id="KW-0808">Transferase</keyword>
<organism evidence="9 10">
    <name type="scientific">Caenorhabditis auriculariae</name>
    <dbReference type="NCBI Taxonomy" id="2777116"/>
    <lineage>
        <taxon>Eukaryota</taxon>
        <taxon>Metazoa</taxon>
        <taxon>Ecdysozoa</taxon>
        <taxon>Nematoda</taxon>
        <taxon>Chromadorea</taxon>
        <taxon>Rhabditida</taxon>
        <taxon>Rhabditina</taxon>
        <taxon>Rhabditomorpha</taxon>
        <taxon>Rhabditoidea</taxon>
        <taxon>Rhabditidae</taxon>
        <taxon>Peloderinae</taxon>
        <taxon>Caenorhabditis</taxon>
    </lineage>
</organism>
<dbReference type="Gene3D" id="3.40.50.2000">
    <property type="entry name" value="Glycogen Phosphorylase B"/>
    <property type="match status" value="1"/>
</dbReference>
<evidence type="ECO:0000256" key="3">
    <source>
        <dbReference type="ARBA" id="ARBA00012614"/>
    </source>
</evidence>
<dbReference type="Proteomes" id="UP000835052">
    <property type="component" value="Unassembled WGS sequence"/>
</dbReference>
<gene>
    <name evidence="9" type="ORF">CAUJ_LOCUS2862</name>
</gene>
<name>A0A8S1GW15_9PELO</name>
<dbReference type="EC" id="2.4.1.141" evidence="3"/>
<dbReference type="SUPFAM" id="SSF53756">
    <property type="entry name" value="UDP-Glycosyltransferase/glycogen phosphorylase"/>
    <property type="match status" value="1"/>
</dbReference>
<proteinExistence type="inferred from homology"/>
<dbReference type="InterPro" id="IPR039042">
    <property type="entry name" value="Alg13-like"/>
</dbReference>
<keyword evidence="10" id="KW-1185">Reference proteome</keyword>
<dbReference type="AlphaFoldDB" id="A0A8S1GW15"/>
<evidence type="ECO:0000256" key="4">
    <source>
        <dbReference type="ARBA" id="ARBA00017468"/>
    </source>
</evidence>
<comment type="subcellular location">
    <subcellularLocation>
        <location evidence="1">Endoplasmic reticulum</location>
    </subcellularLocation>
</comment>
<dbReference type="GO" id="GO:0005783">
    <property type="term" value="C:endoplasmic reticulum"/>
    <property type="evidence" value="ECO:0007669"/>
    <property type="project" value="UniProtKB-SubCell"/>
</dbReference>
<evidence type="ECO:0000313" key="9">
    <source>
        <dbReference type="EMBL" id="CAD6186943.1"/>
    </source>
</evidence>
<feature type="domain" description="Glycosyl transferase family 28 C-terminal" evidence="8">
    <location>
        <begin position="24"/>
        <end position="144"/>
    </location>
</feature>
<dbReference type="PANTHER" id="PTHR12867">
    <property type="entry name" value="GLYCOSYL TRANSFERASE-RELATED"/>
    <property type="match status" value="1"/>
</dbReference>
<sequence>MLCYSWLNFILSEECIISLRTIGVNRVKLQIGKGIFNSDVRNRVFNGVVADEGSGVSYDLPVEYYRYKPSIREDIENSLVVVGHCGAGTCLEVLRLGKPFIAVINDTLMNNHQEELALALSEGLHLLHCTPSSLSSTLQNPGLFTLIPFEPPSQKRVAALIDQRMAVSR</sequence>
<comment type="caution">
    <text evidence="9">The sequence shown here is derived from an EMBL/GenBank/DDBJ whole genome shotgun (WGS) entry which is preliminary data.</text>
</comment>
<evidence type="ECO:0000256" key="7">
    <source>
        <dbReference type="ARBA" id="ARBA00022824"/>
    </source>
</evidence>
<keyword evidence="7" id="KW-0256">Endoplasmic reticulum</keyword>